<name>H6N665_MYCHN</name>
<dbReference type="EMBL" id="CP003199">
    <property type="protein sequence ID" value="AEW45137.1"/>
    <property type="molecule type" value="Genomic_DNA"/>
</dbReference>
<organism evidence="1 2">
    <name type="scientific">Mycoplasma haemocanis (strain Illinois)</name>
    <dbReference type="NCBI Taxonomy" id="1111676"/>
    <lineage>
        <taxon>Bacteria</taxon>
        <taxon>Bacillati</taxon>
        <taxon>Mycoplasmatota</taxon>
        <taxon>Mollicutes</taxon>
        <taxon>Mycoplasmataceae</taxon>
        <taxon>Mycoplasma</taxon>
    </lineage>
</organism>
<dbReference type="KEGG" id="mhe:MHC_01355"/>
<accession>H6N665</accession>
<protein>
    <submittedName>
        <fullName evidence="1">Uncharacterized protein</fullName>
    </submittedName>
</protein>
<gene>
    <name evidence="1" type="ordered locus">MHC_01355</name>
</gene>
<sequence length="234" mass="26518">MLGNKAILGLVGGVITASVGVAVKAGDIFGGNHETIRILLLTHQPKKRLLLKGYKGVQDGSPQEWKDAWKQYRVDYQNVEDDPFGLLKTKPVSVAEENATDGFMSACSSIFDEKVSGIKSEMYKLADKYCTRFASVSDLVWESNYQVLQKGSDGNSQDWKNLWKKYREDNRDREPKQDEWKLSNEKWTGAIDANAEAPNEFRTKCEQESQIKNVDKNNSSYLMVLKYCSISQQK</sequence>
<dbReference type="AlphaFoldDB" id="H6N665"/>
<dbReference type="STRING" id="1111676.MHC_01355"/>
<proteinExistence type="predicted"/>
<keyword evidence="2" id="KW-1185">Reference proteome</keyword>
<dbReference type="Proteomes" id="UP000009135">
    <property type="component" value="Chromosome"/>
</dbReference>
<evidence type="ECO:0000313" key="1">
    <source>
        <dbReference type="EMBL" id="AEW45137.1"/>
    </source>
</evidence>
<reference evidence="1 2" key="1">
    <citation type="journal article" date="2012" name="J. Bacteriol.">
        <title>Complete genome sequence of Mycoplasma haemocanis strain Illinois.</title>
        <authorList>
            <person name="do Nascimento N.C."/>
            <person name="Guimaraes A.M."/>
            <person name="Santos A.P."/>
            <person name="Sanmiguel P.J."/>
            <person name="Messick J.B."/>
        </authorList>
    </citation>
    <scope>NUCLEOTIDE SEQUENCE [LARGE SCALE GENOMIC DNA]</scope>
    <source>
        <strain evidence="1 2">Illinois</strain>
    </source>
</reference>
<evidence type="ECO:0000313" key="2">
    <source>
        <dbReference type="Proteomes" id="UP000009135"/>
    </source>
</evidence>
<dbReference type="HOGENOM" id="CLU_098620_0_0_14"/>